<gene>
    <name evidence="1" type="ORF">Tci_413750</name>
</gene>
<keyword evidence="1" id="KW-0548">Nucleotidyltransferase</keyword>
<reference evidence="1" key="1">
    <citation type="journal article" date="2019" name="Sci. Rep.">
        <title>Draft genome of Tanacetum cinerariifolium, the natural source of mosquito coil.</title>
        <authorList>
            <person name="Yamashiro T."/>
            <person name="Shiraishi A."/>
            <person name="Satake H."/>
            <person name="Nakayama K."/>
        </authorList>
    </citation>
    <scope>NUCLEOTIDE SEQUENCE</scope>
</reference>
<protein>
    <submittedName>
        <fullName evidence="1">RNA-directed DNA polymerase, eukaryota, reverse transcriptase zinc-binding domain protein</fullName>
    </submittedName>
</protein>
<sequence length="100" mass="12153">MEKGEWVDNRWVWVWVWVWDWVRSIRGRVSTEFEDFLDALQHVVISNNCKDRWKWVIEEDGKFTVKELSRLIKEKVLVSDNGGHETLWNKLVHKKVNIFV</sequence>
<evidence type="ECO:0000313" key="1">
    <source>
        <dbReference type="EMBL" id="GEY41776.1"/>
    </source>
</evidence>
<dbReference type="GO" id="GO:0003964">
    <property type="term" value="F:RNA-directed DNA polymerase activity"/>
    <property type="evidence" value="ECO:0007669"/>
    <property type="project" value="UniProtKB-KW"/>
</dbReference>
<proteinExistence type="predicted"/>
<keyword evidence="1" id="KW-0695">RNA-directed DNA polymerase</keyword>
<keyword evidence="1" id="KW-0808">Transferase</keyword>
<accession>A0A699HLL7</accession>
<organism evidence="1">
    <name type="scientific">Tanacetum cinerariifolium</name>
    <name type="common">Dalmatian daisy</name>
    <name type="synonym">Chrysanthemum cinerariifolium</name>
    <dbReference type="NCBI Taxonomy" id="118510"/>
    <lineage>
        <taxon>Eukaryota</taxon>
        <taxon>Viridiplantae</taxon>
        <taxon>Streptophyta</taxon>
        <taxon>Embryophyta</taxon>
        <taxon>Tracheophyta</taxon>
        <taxon>Spermatophyta</taxon>
        <taxon>Magnoliopsida</taxon>
        <taxon>eudicotyledons</taxon>
        <taxon>Gunneridae</taxon>
        <taxon>Pentapetalae</taxon>
        <taxon>asterids</taxon>
        <taxon>campanulids</taxon>
        <taxon>Asterales</taxon>
        <taxon>Asteraceae</taxon>
        <taxon>Asteroideae</taxon>
        <taxon>Anthemideae</taxon>
        <taxon>Anthemidinae</taxon>
        <taxon>Tanacetum</taxon>
    </lineage>
</organism>
<dbReference type="EMBL" id="BKCJ010176851">
    <property type="protein sequence ID" value="GEY41776.1"/>
    <property type="molecule type" value="Genomic_DNA"/>
</dbReference>
<dbReference type="AlphaFoldDB" id="A0A699HLL7"/>
<name>A0A699HLL7_TANCI</name>
<comment type="caution">
    <text evidence="1">The sequence shown here is derived from an EMBL/GenBank/DDBJ whole genome shotgun (WGS) entry which is preliminary data.</text>
</comment>